<reference evidence="6" key="2">
    <citation type="submission" date="2010-05" db="EMBL/GenBank/DDBJ databases">
        <title>The genome sequence of Magnaporthe poae strain ATCC 64411.</title>
        <authorList>
            <person name="Ma L.-J."/>
            <person name="Dead R."/>
            <person name="Young S."/>
            <person name="Zeng Q."/>
            <person name="Koehrsen M."/>
            <person name="Alvarado L."/>
            <person name="Berlin A."/>
            <person name="Chapman S.B."/>
            <person name="Chen Z."/>
            <person name="Freedman E."/>
            <person name="Gellesch M."/>
            <person name="Goldberg J."/>
            <person name="Griggs A."/>
            <person name="Gujja S."/>
            <person name="Heilman E.R."/>
            <person name="Heiman D."/>
            <person name="Hepburn T."/>
            <person name="Howarth C."/>
            <person name="Jen D."/>
            <person name="Larson L."/>
            <person name="Mehta T."/>
            <person name="Neiman D."/>
            <person name="Pearson M."/>
            <person name="Roberts A."/>
            <person name="Saif S."/>
            <person name="Shea T."/>
            <person name="Shenoy N."/>
            <person name="Sisk P."/>
            <person name="Stolte C."/>
            <person name="Sykes S."/>
            <person name="Walk T."/>
            <person name="White J."/>
            <person name="Yandava C."/>
            <person name="Haas B."/>
            <person name="Nusbaum C."/>
            <person name="Birren B."/>
        </authorList>
    </citation>
    <scope>NUCLEOTIDE SEQUENCE [LARGE SCALE GENOMIC DNA]</scope>
    <source>
        <strain evidence="6">ATCC 64411 / 73-15</strain>
    </source>
</reference>
<feature type="region of interest" description="Disordered" evidence="1">
    <location>
        <begin position="1195"/>
        <end position="1221"/>
    </location>
</feature>
<dbReference type="OrthoDB" id="5985073at2759"/>
<dbReference type="InterPro" id="IPR012334">
    <property type="entry name" value="Pectin_lyas_fold"/>
</dbReference>
<dbReference type="EMBL" id="GL876972">
    <property type="protein sequence ID" value="KLU88871.1"/>
    <property type="molecule type" value="Genomic_DNA"/>
</dbReference>
<dbReference type="VEuPathDB" id="FungiDB:MAPG_07852"/>
<keyword evidence="2" id="KW-0732">Signal</keyword>
<dbReference type="FunFam" id="2.160.20.10:FF:000049">
    <property type="entry name" value="Putative exo-beta-1,3-glucanase"/>
    <property type="match status" value="1"/>
</dbReference>
<dbReference type="eggNOG" id="ENOG502SK24">
    <property type="taxonomic scope" value="Eukaryota"/>
</dbReference>
<dbReference type="GO" id="GO:0004650">
    <property type="term" value="F:polygalacturonase activity"/>
    <property type="evidence" value="ECO:0007669"/>
    <property type="project" value="InterPro"/>
</dbReference>
<evidence type="ECO:0000256" key="2">
    <source>
        <dbReference type="SAM" id="SignalP"/>
    </source>
</evidence>
<protein>
    <recommendedName>
        <fullName evidence="3">Rhamnogalacturonase A/B/Epimerase-like pectate lyase domain-containing protein</fullName>
    </recommendedName>
</protein>
<dbReference type="InterPro" id="IPR011050">
    <property type="entry name" value="Pectin_lyase_fold/virulence"/>
</dbReference>
<dbReference type="InterPro" id="IPR039279">
    <property type="entry name" value="QRT3-like"/>
</dbReference>
<reference evidence="4" key="1">
    <citation type="submission" date="2010-05" db="EMBL/GenBank/DDBJ databases">
        <title>The Genome Sequence of Magnaporthe poae strain ATCC 64411.</title>
        <authorList>
            <consortium name="The Broad Institute Genome Sequencing Platform"/>
            <consortium name="Broad Institute Genome Sequencing Center for Infectious Disease"/>
            <person name="Ma L.-J."/>
            <person name="Dead R."/>
            <person name="Young S."/>
            <person name="Zeng Q."/>
            <person name="Koehrsen M."/>
            <person name="Alvarado L."/>
            <person name="Berlin A."/>
            <person name="Chapman S.B."/>
            <person name="Chen Z."/>
            <person name="Freedman E."/>
            <person name="Gellesch M."/>
            <person name="Goldberg J."/>
            <person name="Griggs A."/>
            <person name="Gujja S."/>
            <person name="Heilman E.R."/>
            <person name="Heiman D."/>
            <person name="Hepburn T."/>
            <person name="Howarth C."/>
            <person name="Jen D."/>
            <person name="Larson L."/>
            <person name="Mehta T."/>
            <person name="Neiman D."/>
            <person name="Pearson M."/>
            <person name="Roberts A."/>
            <person name="Saif S."/>
            <person name="Shea T."/>
            <person name="Shenoy N."/>
            <person name="Sisk P."/>
            <person name="Stolte C."/>
            <person name="Sykes S."/>
            <person name="Walk T."/>
            <person name="White J."/>
            <person name="Yandava C."/>
            <person name="Haas B."/>
            <person name="Nusbaum C."/>
            <person name="Birren B."/>
        </authorList>
    </citation>
    <scope>NUCLEOTIDE SEQUENCE</scope>
    <source>
        <strain evidence="4">ATCC 64411</strain>
    </source>
</reference>
<dbReference type="PANTHER" id="PTHR33928:SF2">
    <property type="entry name" value="PECTATE LYASE SUPERFAMILY PROTEIN DOMAIN-CONTAINING PROTEIN-RELATED"/>
    <property type="match status" value="1"/>
</dbReference>
<evidence type="ECO:0000313" key="5">
    <source>
        <dbReference type="EnsemblFungi" id="MAPG_07852T0"/>
    </source>
</evidence>
<organism evidence="5 6">
    <name type="scientific">Magnaporthiopsis poae (strain ATCC 64411 / 73-15)</name>
    <name type="common">Kentucky bluegrass fungus</name>
    <name type="synonym">Magnaporthe poae</name>
    <dbReference type="NCBI Taxonomy" id="644358"/>
    <lineage>
        <taxon>Eukaryota</taxon>
        <taxon>Fungi</taxon>
        <taxon>Dikarya</taxon>
        <taxon>Ascomycota</taxon>
        <taxon>Pezizomycotina</taxon>
        <taxon>Sordariomycetes</taxon>
        <taxon>Sordariomycetidae</taxon>
        <taxon>Magnaporthales</taxon>
        <taxon>Magnaporthaceae</taxon>
        <taxon>Magnaporthiopsis</taxon>
    </lineage>
</organism>
<dbReference type="Proteomes" id="UP000011715">
    <property type="component" value="Unassembled WGS sequence"/>
</dbReference>
<feature type="chain" id="PRO_5009385844" description="Rhamnogalacturonase A/B/Epimerase-like pectate lyase domain-containing protein" evidence="2">
    <location>
        <begin position="31"/>
        <end position="1221"/>
    </location>
</feature>
<dbReference type="InterPro" id="IPR024535">
    <property type="entry name" value="RHGA/B-epi-like_pectate_lyase"/>
</dbReference>
<dbReference type="AlphaFoldDB" id="A0A0C4E5S7"/>
<gene>
    <name evidence="4" type="ORF">MAPG_07852</name>
</gene>
<feature type="domain" description="Rhamnogalacturonase A/B/Epimerase-like pectate lyase" evidence="3">
    <location>
        <begin position="535"/>
        <end position="596"/>
    </location>
</feature>
<dbReference type="STRING" id="644358.A0A0C4E5S7"/>
<reference evidence="5" key="4">
    <citation type="journal article" date="2015" name="G3 (Bethesda)">
        <title>Genome sequences of three phytopathogenic species of the Magnaporthaceae family of fungi.</title>
        <authorList>
            <person name="Okagaki L.H."/>
            <person name="Nunes C.C."/>
            <person name="Sailsbery J."/>
            <person name="Clay B."/>
            <person name="Brown D."/>
            <person name="John T."/>
            <person name="Oh Y."/>
            <person name="Young N."/>
            <person name="Fitzgerald M."/>
            <person name="Haas B.J."/>
            <person name="Zeng Q."/>
            <person name="Young S."/>
            <person name="Adiconis X."/>
            <person name="Fan L."/>
            <person name="Levin J.Z."/>
            <person name="Mitchell T.K."/>
            <person name="Okubara P.A."/>
            <person name="Farman M.L."/>
            <person name="Kohn L.M."/>
            <person name="Birren B."/>
            <person name="Ma L.-J."/>
            <person name="Dean R.A."/>
        </authorList>
    </citation>
    <scope>NUCLEOTIDE SEQUENCE</scope>
    <source>
        <strain evidence="5">ATCC 64411 / 73-15</strain>
    </source>
</reference>
<reference evidence="4" key="3">
    <citation type="submission" date="2011-03" db="EMBL/GenBank/DDBJ databases">
        <title>Annotation of Magnaporthe poae ATCC 64411.</title>
        <authorList>
            <person name="Ma L.-J."/>
            <person name="Dead R."/>
            <person name="Young S.K."/>
            <person name="Zeng Q."/>
            <person name="Gargeya S."/>
            <person name="Fitzgerald M."/>
            <person name="Haas B."/>
            <person name="Abouelleil A."/>
            <person name="Alvarado L."/>
            <person name="Arachchi H.M."/>
            <person name="Berlin A."/>
            <person name="Brown A."/>
            <person name="Chapman S.B."/>
            <person name="Chen Z."/>
            <person name="Dunbar C."/>
            <person name="Freedman E."/>
            <person name="Gearin G."/>
            <person name="Gellesch M."/>
            <person name="Goldberg J."/>
            <person name="Griggs A."/>
            <person name="Gujja S."/>
            <person name="Heiman D."/>
            <person name="Howarth C."/>
            <person name="Larson L."/>
            <person name="Lui A."/>
            <person name="MacDonald P.J.P."/>
            <person name="Mehta T."/>
            <person name="Montmayeur A."/>
            <person name="Murphy C."/>
            <person name="Neiman D."/>
            <person name="Pearson M."/>
            <person name="Priest M."/>
            <person name="Roberts A."/>
            <person name="Saif S."/>
            <person name="Shea T."/>
            <person name="Shenoy N."/>
            <person name="Sisk P."/>
            <person name="Stolte C."/>
            <person name="Sykes S."/>
            <person name="Yandava C."/>
            <person name="Wortman J."/>
            <person name="Nusbaum C."/>
            <person name="Birren B."/>
        </authorList>
    </citation>
    <scope>NUCLEOTIDE SEQUENCE</scope>
    <source>
        <strain evidence="4">ATCC 64411</strain>
    </source>
</reference>
<sequence>MAAAQGTPFPYLFLITLLTFSWALLSGAAASEPHGYHQLKPHGRPVPRRRAVGDILGNGTANGTLLSEAERIVAAAQAEARERNAYLLAHPRRNKYQFLAGGARPGTARIAGDETNLGTGVNSTVAEASVIVTEALARNGTLQLEKRQESSYWMAQMKQSGTSPFAPDKQYKVWRSVKAFGARGDGVTDDTAAINRAISSGNRCGMDCGSSTTLYAVVFFPAGTYLVSGSIIQYYFTQFIGDPLNRPIIKVSPAFAGLGVISSDVYIDGGNGAEWYINQNNFYRQIRNLIIDMTSAPLSDAVAGIHWQVAQATSLQNVKIIMSTVPGNNQQGIFMENGSGGWMSDLEFTGGAIGAYVGNQQFTVRNLKFSNQQKFAVHIHWDWGWTWKGLDISNAPVAVLFATGGDKTEVGSAIFTDSKITNCAVGFQLQGRQASAAITMSLFNLKATNVPTIVKYDGGATLLAGSGGITDVTAWGVGKRYDTTTGDASGAWQDGAAYPRVPKIAGSLLKSPADQASGIFERSKPQYENFQYSQFINVKLNPYGAKGDGSTDDTAALNSAFAAAAAADKILWIPAGVYIVTDTIVMPKGTRVVGQAWSQIMGSGANFADASRPRPVVKVANPGDVGIIEIQDLLFTVRGGTAGAVILEWNIHESSPGSAALWDTHIRVGGAKGSELQTGDCPKLTGAVNPKCMAASMLVHITSQASGYFENAWWWVADHDLDTLAQTQIDIYVARGVLVESTGPVWLYGTASEHCVLYQYQLLDAANIFMGMIQTEAPYYQVAPKAPAPFSAGSSGFREDPKFSDCSSSSKTCAVAWAVRFINSQSVYFYGGGMYSWFSEYSQACLATEDCQDRLFYIQDSADIYLYSVVTKASVEMISPMGGTPVLGRDNKIGYGSIVMAWLGGAGKPGNPKGGTKHRSPRMATVIPFKATTVTPTQTFTISGPVVSDIDWTPNNGNQNEPVGPGSDACLKCDLARLITSTCCGTGGGVSNPLLIMPGVKLPRDFILPGGFVPNQQVPNIRPGQPSGDAFPAGKPLPEDVTVPKLWFFPFPFITPSGIGLTDVNTPKDEEESNNGTLFLIPNFWDGPHTVTCNPPCSIVFPPMPTQTTWKPIPVVTSFSTAIATVILPPQPSASYRVSRTVVPPAPQQTQTIQPKSSKDPMCLEVSIRILNVPINFEICPPPMPGPPAIPAVTVVPVPPGGRPGPVTPGNKPSRDQEREV</sequence>
<dbReference type="EnsemblFungi" id="MAPG_07852T0">
    <property type="protein sequence ID" value="MAPG_07852T0"/>
    <property type="gene ID" value="MAPG_07852"/>
</dbReference>
<accession>A0A0C4E5S7</accession>
<evidence type="ECO:0000256" key="1">
    <source>
        <dbReference type="SAM" id="MobiDB-lite"/>
    </source>
</evidence>
<name>A0A0C4E5S7_MAGP6</name>
<dbReference type="EMBL" id="ADBL01001904">
    <property type="status" value="NOT_ANNOTATED_CDS"/>
    <property type="molecule type" value="Genomic_DNA"/>
</dbReference>
<keyword evidence="6" id="KW-1185">Reference proteome</keyword>
<dbReference type="Gene3D" id="2.160.20.10">
    <property type="entry name" value="Single-stranded right-handed beta-helix, Pectin lyase-like"/>
    <property type="match status" value="2"/>
</dbReference>
<dbReference type="PANTHER" id="PTHR33928">
    <property type="entry name" value="POLYGALACTURONASE QRT3"/>
    <property type="match status" value="1"/>
</dbReference>
<proteinExistence type="predicted"/>
<feature type="signal peptide" evidence="2">
    <location>
        <begin position="1"/>
        <end position="30"/>
    </location>
</feature>
<dbReference type="Pfam" id="PF12708">
    <property type="entry name" value="Pect-lyase_RHGA_epim"/>
    <property type="match status" value="2"/>
</dbReference>
<dbReference type="OMA" id="ARERNAY"/>
<dbReference type="SUPFAM" id="SSF51126">
    <property type="entry name" value="Pectin lyase-like"/>
    <property type="match status" value="2"/>
</dbReference>
<evidence type="ECO:0000259" key="3">
    <source>
        <dbReference type="Pfam" id="PF12708"/>
    </source>
</evidence>
<evidence type="ECO:0000313" key="4">
    <source>
        <dbReference type="EMBL" id="KLU88871.1"/>
    </source>
</evidence>
<feature type="compositionally biased region" description="Pro residues" evidence="1">
    <location>
        <begin position="1197"/>
        <end position="1207"/>
    </location>
</feature>
<feature type="domain" description="Rhamnogalacturonase A/B/Epimerase-like pectate lyase" evidence="3">
    <location>
        <begin position="174"/>
        <end position="397"/>
    </location>
</feature>
<dbReference type="CDD" id="cd23668">
    <property type="entry name" value="GH55_beta13glucanase-like"/>
    <property type="match status" value="1"/>
</dbReference>
<reference evidence="5" key="5">
    <citation type="submission" date="2015-06" db="UniProtKB">
        <authorList>
            <consortium name="EnsemblFungi"/>
        </authorList>
    </citation>
    <scope>IDENTIFICATION</scope>
    <source>
        <strain evidence="5">ATCC 64411</strain>
    </source>
</reference>
<evidence type="ECO:0000313" key="6">
    <source>
        <dbReference type="Proteomes" id="UP000011715"/>
    </source>
</evidence>